<sequence>MALSLTVDAFCRLVKLHANLLYADLQDGISTGSNLLTAVEVLVSGPFDKQALLDSGIFCCLVQILNALLSLDEANQKPKITDSEESLPAEKDSVADGQACRLEVEGSIVHIMKALAGHPSAAQSLIEDDSLMLLFQTVANGSLTAFSRYKEGFVSVHVIQLHRHAMQILGLLLVNDNGGTAQYIHKHQLIRVLLIAVKDFNPDCGDPAYTVGIVDLLLECVELSYRPEAGDLSLREDIHNAHGYHF</sequence>
<dbReference type="PANTHER" id="PTHR46108:SF4">
    <property type="entry name" value="BLUE CHEESE"/>
    <property type="match status" value="1"/>
</dbReference>
<dbReference type="EMBL" id="JABEZZ010000004">
    <property type="protein sequence ID" value="MBA0584493.1"/>
    <property type="molecule type" value="Genomic_DNA"/>
</dbReference>
<accession>A0A7J8P5M5</accession>
<evidence type="ECO:0000313" key="3">
    <source>
        <dbReference type="Proteomes" id="UP000593578"/>
    </source>
</evidence>
<dbReference type="Proteomes" id="UP000593578">
    <property type="component" value="Unassembled WGS sequence"/>
</dbReference>
<feature type="non-terminal residue" evidence="2">
    <location>
        <position position="246"/>
    </location>
</feature>
<evidence type="ECO:0000256" key="1">
    <source>
        <dbReference type="ARBA" id="ARBA00022574"/>
    </source>
</evidence>
<keyword evidence="1" id="KW-0853">WD repeat</keyword>
<gene>
    <name evidence="2" type="ORF">Gorai_015301</name>
</gene>
<organism evidence="2 3">
    <name type="scientific">Gossypium raimondii</name>
    <name type="common">Peruvian cotton</name>
    <name type="synonym">Gossypium klotzschianum subsp. raimondii</name>
    <dbReference type="NCBI Taxonomy" id="29730"/>
    <lineage>
        <taxon>Eukaryota</taxon>
        <taxon>Viridiplantae</taxon>
        <taxon>Streptophyta</taxon>
        <taxon>Embryophyta</taxon>
        <taxon>Tracheophyta</taxon>
        <taxon>Spermatophyta</taxon>
        <taxon>Magnoliopsida</taxon>
        <taxon>eudicotyledons</taxon>
        <taxon>Gunneridae</taxon>
        <taxon>Pentapetalae</taxon>
        <taxon>rosids</taxon>
        <taxon>malvids</taxon>
        <taxon>Malvales</taxon>
        <taxon>Malvaceae</taxon>
        <taxon>Malvoideae</taxon>
        <taxon>Gossypium</taxon>
    </lineage>
</organism>
<dbReference type="PANTHER" id="PTHR46108">
    <property type="entry name" value="BLUE CHEESE"/>
    <property type="match status" value="1"/>
</dbReference>
<protein>
    <submittedName>
        <fullName evidence="2">Uncharacterized protein</fullName>
    </submittedName>
</protein>
<name>A0A7J8P5M5_GOSRA</name>
<dbReference type="AlphaFoldDB" id="A0A7J8P5M5"/>
<proteinExistence type="predicted"/>
<evidence type="ECO:0000313" key="2">
    <source>
        <dbReference type="EMBL" id="MBA0584493.1"/>
    </source>
</evidence>
<comment type="caution">
    <text evidence="2">The sequence shown here is derived from an EMBL/GenBank/DDBJ whole genome shotgun (WGS) entry which is preliminary data.</text>
</comment>
<dbReference type="InterPro" id="IPR051944">
    <property type="entry name" value="BEACH_domain_protein"/>
</dbReference>
<reference evidence="2 3" key="1">
    <citation type="journal article" date="2019" name="Genome Biol. Evol.">
        <title>Insights into the evolution of the New World diploid cottons (Gossypium, subgenus Houzingenia) based on genome sequencing.</title>
        <authorList>
            <person name="Grover C.E."/>
            <person name="Arick M.A. 2nd"/>
            <person name="Thrash A."/>
            <person name="Conover J.L."/>
            <person name="Sanders W.S."/>
            <person name="Peterson D.G."/>
            <person name="Frelichowski J.E."/>
            <person name="Scheffler J.A."/>
            <person name="Scheffler B.E."/>
            <person name="Wendel J.F."/>
        </authorList>
    </citation>
    <scope>NUCLEOTIDE SEQUENCE [LARGE SCALE GENOMIC DNA]</scope>
    <source>
        <strain evidence="2">8</strain>
        <tissue evidence="2">Leaf</tissue>
    </source>
</reference>